<evidence type="ECO:0000256" key="1">
    <source>
        <dbReference type="ARBA" id="ARBA00022679"/>
    </source>
</evidence>
<reference evidence="5" key="1">
    <citation type="journal article" date="2018" name="PLoS ONE">
        <title>Discovery of a Streptococcus pneumoniae serotype 33F capsular polysaccharide locus that lacks wcjE and contains a wcyO pseudogene.</title>
        <authorList>
            <person name="Manna S."/>
            <person name="Dunne E.M."/>
            <person name="Ortika B.D."/>
            <person name="Pell C.L."/>
            <person name="Kama M."/>
            <person name="Russell F.M."/>
            <person name="Mungun T."/>
            <person name="Mulholland E.K."/>
            <person name="Hinds J."/>
            <person name="Satzke C."/>
        </authorList>
    </citation>
    <scope>NUCLEOTIDE SEQUENCE</scope>
    <source>
        <strain evidence="4">PMP1348</strain>
        <strain evidence="3">PMP1349</strain>
        <strain evidence="7">PMP1351</strain>
        <strain evidence="8">PMP1352</strain>
        <strain evidence="6">PMP1353</strain>
        <strain evidence="9">PMP1379</strain>
        <strain evidence="10">PMP1380</strain>
        <strain evidence="5">PMP1383</strain>
        <strain evidence="11">PMP1386</strain>
        <strain evidence="12">PMP1387</strain>
    </source>
</reference>
<dbReference type="EMBL" id="MH256127">
    <property type="protein sequence ID" value="AYV91733.1"/>
    <property type="molecule type" value="Genomic_DNA"/>
</dbReference>
<dbReference type="EMBL" id="MH256133">
    <property type="protein sequence ID" value="AYV91817.1"/>
    <property type="molecule type" value="Genomic_DNA"/>
</dbReference>
<dbReference type="EMBL" id="MH256136">
    <property type="protein sequence ID" value="AYV91859.1"/>
    <property type="molecule type" value="Genomic_DNA"/>
</dbReference>
<dbReference type="AlphaFoldDB" id="A0A3G5AX60"/>
<dbReference type="EMBL" id="MH256131">
    <property type="protein sequence ID" value="AYV91789.1"/>
    <property type="molecule type" value="Genomic_DNA"/>
</dbReference>
<evidence type="ECO:0000313" key="6">
    <source>
        <dbReference type="EMBL" id="AYV91775.1"/>
    </source>
</evidence>
<evidence type="ECO:0000259" key="2">
    <source>
        <dbReference type="Pfam" id="PF00534"/>
    </source>
</evidence>
<dbReference type="Gene3D" id="3.40.50.2000">
    <property type="entry name" value="Glycogen Phosphorylase B"/>
    <property type="match status" value="2"/>
</dbReference>
<dbReference type="RefSeq" id="WP_061647446.1">
    <property type="nucleotide sequence ID" value="NZ_CP035260.1"/>
</dbReference>
<evidence type="ECO:0000313" key="8">
    <source>
        <dbReference type="EMBL" id="AYV91803.1"/>
    </source>
</evidence>
<feature type="domain" description="Glycosyl transferase family 1" evidence="2">
    <location>
        <begin position="169"/>
        <end position="312"/>
    </location>
</feature>
<sequence>MKVTIIGQIKNKRTGLGKAINDFRDYCCNRATRVTEIDITNNFNFLSSLFQILISDTDVYYFTPAGSVAGNIRDSLFLFFMIMKRKKIVTHFHNSAFGNVMRQHPTLMIINRILYSKVDLIILLGEKSKIMFQQLRILDEKFKIIRNGVDGYLFIEKNELNKKMSDLPINIIFFSNMIREKGYEILLEVAKKMREDEKYHFYFSGKFQDNNLKTRFINEIYSMNNVTYLDGVYGSDKKKLLQKMHYFVLPSYYKDETLPISMLEAMANGLYIIVSDVGVVSEVINKETASLIEMINEETADSIIEIIDQTSNKLNELDFNVSKYKQELLNENIQASIYQQLERIAN</sequence>
<dbReference type="GO" id="GO:0016757">
    <property type="term" value="F:glycosyltransferase activity"/>
    <property type="evidence" value="ECO:0007669"/>
    <property type="project" value="InterPro"/>
</dbReference>
<dbReference type="Pfam" id="PF00534">
    <property type="entry name" value="Glycos_transf_1"/>
    <property type="match status" value="1"/>
</dbReference>
<protein>
    <submittedName>
        <fullName evidence="5">Putative galactosyl transferase</fullName>
    </submittedName>
</protein>
<dbReference type="EMBL" id="MH256132">
    <property type="protein sequence ID" value="AYV91803.1"/>
    <property type="molecule type" value="Genomic_DNA"/>
</dbReference>
<proteinExistence type="predicted"/>
<evidence type="ECO:0000313" key="11">
    <source>
        <dbReference type="EMBL" id="AYV91845.1"/>
    </source>
</evidence>
<organism evidence="5">
    <name type="scientific">Streptococcus pneumoniae</name>
    <dbReference type="NCBI Taxonomy" id="1313"/>
    <lineage>
        <taxon>Bacteria</taxon>
        <taxon>Bacillati</taxon>
        <taxon>Bacillota</taxon>
        <taxon>Bacilli</taxon>
        <taxon>Lactobacillales</taxon>
        <taxon>Streptococcaceae</taxon>
        <taxon>Streptococcus</taxon>
    </lineage>
</organism>
<dbReference type="PANTHER" id="PTHR46401">
    <property type="entry name" value="GLYCOSYLTRANSFERASE WBBK-RELATED"/>
    <property type="match status" value="1"/>
</dbReference>
<dbReference type="EMBL" id="MH256128">
    <property type="protein sequence ID" value="AYV91747.1"/>
    <property type="molecule type" value="Genomic_DNA"/>
</dbReference>
<dbReference type="SUPFAM" id="SSF53756">
    <property type="entry name" value="UDP-Glycosyltransferase/glycogen phosphorylase"/>
    <property type="match status" value="1"/>
</dbReference>
<dbReference type="EMBL" id="MH256130">
    <property type="protein sequence ID" value="AYV91775.1"/>
    <property type="molecule type" value="Genomic_DNA"/>
</dbReference>
<name>A0A3G5AX60_STREE</name>
<dbReference type="EMBL" id="MH256134">
    <property type="protein sequence ID" value="AYV91831.1"/>
    <property type="molecule type" value="Genomic_DNA"/>
</dbReference>
<evidence type="ECO:0000313" key="9">
    <source>
        <dbReference type="EMBL" id="AYV91817.1"/>
    </source>
</evidence>
<evidence type="ECO:0000313" key="12">
    <source>
        <dbReference type="EMBL" id="AYV91859.1"/>
    </source>
</evidence>
<evidence type="ECO:0000313" key="10">
    <source>
        <dbReference type="EMBL" id="AYV91831.1"/>
    </source>
</evidence>
<dbReference type="CDD" id="cd03801">
    <property type="entry name" value="GT4_PimA-like"/>
    <property type="match status" value="1"/>
</dbReference>
<evidence type="ECO:0000313" key="4">
    <source>
        <dbReference type="EMBL" id="AYV91747.1"/>
    </source>
</evidence>
<accession>A0A3G5AX60</accession>
<evidence type="ECO:0000313" key="5">
    <source>
        <dbReference type="EMBL" id="AYV91761.1"/>
    </source>
</evidence>
<dbReference type="EMBL" id="MH256135">
    <property type="protein sequence ID" value="AYV91845.1"/>
    <property type="molecule type" value="Genomic_DNA"/>
</dbReference>
<dbReference type="PANTHER" id="PTHR46401:SF2">
    <property type="entry name" value="GLYCOSYLTRANSFERASE WBBK-RELATED"/>
    <property type="match status" value="1"/>
</dbReference>
<evidence type="ECO:0000313" key="7">
    <source>
        <dbReference type="EMBL" id="AYV91789.1"/>
    </source>
</evidence>
<dbReference type="EMBL" id="MH256129">
    <property type="protein sequence ID" value="AYV91761.1"/>
    <property type="molecule type" value="Genomic_DNA"/>
</dbReference>
<evidence type="ECO:0000313" key="3">
    <source>
        <dbReference type="EMBL" id="AYV91733.1"/>
    </source>
</evidence>
<dbReference type="InterPro" id="IPR001296">
    <property type="entry name" value="Glyco_trans_1"/>
</dbReference>
<gene>
    <name evidence="5" type="primary">wciC</name>
</gene>
<keyword evidence="1 5" id="KW-0808">Transferase</keyword>